<dbReference type="InterPro" id="IPR000073">
    <property type="entry name" value="AB_hydrolase_1"/>
</dbReference>
<gene>
    <name evidence="2" type="ORF">C1SCF055_LOCUS31038</name>
</gene>
<dbReference type="PANTHER" id="PTHR11487:SF0">
    <property type="entry name" value="S-ACYL FATTY ACID SYNTHASE THIOESTERASE, MEDIUM CHAIN"/>
    <property type="match status" value="1"/>
</dbReference>
<dbReference type="EMBL" id="CAMXCT020003599">
    <property type="protein sequence ID" value="CAL1158679.1"/>
    <property type="molecule type" value="Genomic_DNA"/>
</dbReference>
<proteinExistence type="predicted"/>
<dbReference type="InterPro" id="IPR029058">
    <property type="entry name" value="AB_hydrolase_fold"/>
</dbReference>
<evidence type="ECO:0000313" key="2">
    <source>
        <dbReference type="EMBL" id="CAI4005304.1"/>
    </source>
</evidence>
<dbReference type="EMBL" id="CAMXCT010003599">
    <property type="protein sequence ID" value="CAI4005304.1"/>
    <property type="molecule type" value="Genomic_DNA"/>
</dbReference>
<sequence>MGEESPAIWEVIGGKDKGGIMVREGRGLRSKECSDRLAVASFVEELELVGERLHYKLMAGSGPQTGWVSINIGDKTLLKCIVKPPPKPPLFCAWYSGGFSKADGEKLLQPLMDAIHIAGVQKSSVLHFPDAYDMFGDGWEGREPWSKYVDKLVEEINKVAESESQPLILFGHSRGASPAICVASRLGARVKQVYIAACGAMQAGEPTAWETLSLNFKKGGDRELLTWFYSLQPDNVFLKRAVEKGDDEFEEQVHSSKFLSEMLSLMRRQYRDAMYPDPDRDFKAVPANITAFAVLQDESSQPEHMEGWKLLTLGKFQNISLNAGHMDCLAPNESGKCELFEHLQQDLKQYLP</sequence>
<accession>A0A9P1G9N5</accession>
<dbReference type="SUPFAM" id="SSF53474">
    <property type="entry name" value="alpha/beta-Hydrolases"/>
    <property type="match status" value="1"/>
</dbReference>
<dbReference type="EMBL" id="CAMXCT030003599">
    <property type="protein sequence ID" value="CAL4792616.1"/>
    <property type="molecule type" value="Genomic_DNA"/>
</dbReference>
<dbReference type="OrthoDB" id="407770at2759"/>
<keyword evidence="4" id="KW-1185">Reference proteome</keyword>
<keyword evidence="3" id="KW-0723">Serine/threonine-protein kinase</keyword>
<keyword evidence="3" id="KW-0418">Kinase</keyword>
<dbReference type="GO" id="GO:0008610">
    <property type="term" value="P:lipid biosynthetic process"/>
    <property type="evidence" value="ECO:0007669"/>
    <property type="project" value="TreeGrafter"/>
</dbReference>
<dbReference type="AlphaFoldDB" id="A0A9P1G9N5"/>
<evidence type="ECO:0000313" key="4">
    <source>
        <dbReference type="Proteomes" id="UP001152797"/>
    </source>
</evidence>
<reference evidence="3 4" key="2">
    <citation type="submission" date="2024-05" db="EMBL/GenBank/DDBJ databases">
        <authorList>
            <person name="Chen Y."/>
            <person name="Shah S."/>
            <person name="Dougan E. K."/>
            <person name="Thang M."/>
            <person name="Chan C."/>
        </authorList>
    </citation>
    <scope>NUCLEOTIDE SEQUENCE [LARGE SCALE GENOMIC DNA]</scope>
</reference>
<dbReference type="Pfam" id="PF12697">
    <property type="entry name" value="Abhydrolase_6"/>
    <property type="match status" value="1"/>
</dbReference>
<comment type="caution">
    <text evidence="2">The sequence shown here is derived from an EMBL/GenBank/DDBJ whole genome shotgun (WGS) entry which is preliminary data.</text>
</comment>
<evidence type="ECO:0000313" key="3">
    <source>
        <dbReference type="EMBL" id="CAL4792616.1"/>
    </source>
</evidence>
<reference evidence="2" key="1">
    <citation type="submission" date="2022-10" db="EMBL/GenBank/DDBJ databases">
        <authorList>
            <person name="Chen Y."/>
            <person name="Dougan E. K."/>
            <person name="Chan C."/>
            <person name="Rhodes N."/>
            <person name="Thang M."/>
        </authorList>
    </citation>
    <scope>NUCLEOTIDE SEQUENCE</scope>
</reference>
<organism evidence="2">
    <name type="scientific">Cladocopium goreaui</name>
    <dbReference type="NCBI Taxonomy" id="2562237"/>
    <lineage>
        <taxon>Eukaryota</taxon>
        <taxon>Sar</taxon>
        <taxon>Alveolata</taxon>
        <taxon>Dinophyceae</taxon>
        <taxon>Suessiales</taxon>
        <taxon>Symbiodiniaceae</taxon>
        <taxon>Cladocopium</taxon>
    </lineage>
</organism>
<protein>
    <submittedName>
        <fullName evidence="3">Non-specific serine/threonine protein kinase</fullName>
    </submittedName>
</protein>
<keyword evidence="3" id="KW-0808">Transferase</keyword>
<dbReference type="PANTHER" id="PTHR11487">
    <property type="entry name" value="THIOESTERASE"/>
    <property type="match status" value="1"/>
</dbReference>
<feature type="domain" description="AB hydrolase-1" evidence="1">
    <location>
        <begin position="131"/>
        <end position="309"/>
    </location>
</feature>
<dbReference type="Proteomes" id="UP001152797">
    <property type="component" value="Unassembled WGS sequence"/>
</dbReference>
<dbReference type="InterPro" id="IPR012223">
    <property type="entry name" value="TEII"/>
</dbReference>
<dbReference type="GO" id="GO:0004674">
    <property type="term" value="F:protein serine/threonine kinase activity"/>
    <property type="evidence" value="ECO:0007669"/>
    <property type="project" value="UniProtKB-KW"/>
</dbReference>
<name>A0A9P1G9N5_9DINO</name>
<dbReference type="Gene3D" id="3.40.50.1820">
    <property type="entry name" value="alpha/beta hydrolase"/>
    <property type="match status" value="1"/>
</dbReference>
<evidence type="ECO:0000259" key="1">
    <source>
        <dbReference type="Pfam" id="PF12697"/>
    </source>
</evidence>